<dbReference type="STRING" id="1384459.GL4_2099"/>
<gene>
    <name evidence="7" type="primary">lpxD</name>
    <name evidence="9" type="ORF">GL4_2099</name>
</gene>
<sequence>MEHPGFFKRAGPFALGRVAETVGAELGPDTDPDLEIVDVLPLDDAGEGHLSFVDNPKYLPALETTKATACIVAPKFVRKVPSGTAALTMREPYRGFAKAIALFYPESLRPKTAGPAMDGVAALGVHPSVVMEPDVTIEPGAVIGPEAHIGRGTTIAAGAVIGYRVHIGRNSYIGPNASVTHALIGNNVVIHSGVAIGQDGFGFAMGREGHMKVPQIGRVVIQDDVEIGANSTVDRGALRDTIIGEGTKIDNLVQIGHNVIVGRHCIIVSQTGISGSSELGDFVALGGQVGVVGHLKIGAGAQIAGSSNVRGDVPAGARWGGTPAKPVRLWFRELTLLRQLAERKDVKIDQGEGGDGA</sequence>
<dbReference type="CDD" id="cd03352">
    <property type="entry name" value="LbH_LpxD"/>
    <property type="match status" value="1"/>
</dbReference>
<dbReference type="NCBIfam" id="TIGR01853">
    <property type="entry name" value="lipid_A_lpxD"/>
    <property type="match status" value="1"/>
</dbReference>
<dbReference type="PANTHER" id="PTHR43378:SF2">
    <property type="entry name" value="UDP-3-O-ACYLGLUCOSAMINE N-ACYLTRANSFERASE 1, MITOCHONDRIAL-RELATED"/>
    <property type="match status" value="1"/>
</dbReference>
<dbReference type="GO" id="GO:0016410">
    <property type="term" value="F:N-acyltransferase activity"/>
    <property type="evidence" value="ECO:0007669"/>
    <property type="project" value="InterPro"/>
</dbReference>
<dbReference type="InterPro" id="IPR001451">
    <property type="entry name" value="Hexapep"/>
</dbReference>
<evidence type="ECO:0000256" key="7">
    <source>
        <dbReference type="HAMAP-Rule" id="MF_00523"/>
    </source>
</evidence>
<keyword evidence="4 7" id="KW-0677">Repeat</keyword>
<evidence type="ECO:0000313" key="10">
    <source>
        <dbReference type="Proteomes" id="UP000031643"/>
    </source>
</evidence>
<keyword evidence="2 7" id="KW-0441">Lipid A biosynthesis</keyword>
<dbReference type="InterPro" id="IPR007691">
    <property type="entry name" value="LpxD"/>
</dbReference>
<feature type="active site" description="Proton acceptor" evidence="7">
    <location>
        <position position="257"/>
    </location>
</feature>
<keyword evidence="1 7" id="KW-0444">Lipid biosynthesis</keyword>
<dbReference type="Pfam" id="PF04613">
    <property type="entry name" value="LpxD"/>
    <property type="match status" value="1"/>
</dbReference>
<dbReference type="InterPro" id="IPR011004">
    <property type="entry name" value="Trimer_LpxA-like_sf"/>
</dbReference>
<dbReference type="RefSeq" id="WP_045367164.1">
    <property type="nucleotide sequence ID" value="NZ_AP014648.1"/>
</dbReference>
<dbReference type="InterPro" id="IPR018357">
    <property type="entry name" value="Hexapep_transf_CS"/>
</dbReference>
<dbReference type="OrthoDB" id="9784739at2"/>
<dbReference type="GO" id="GO:0009245">
    <property type="term" value="P:lipid A biosynthetic process"/>
    <property type="evidence" value="ECO:0007669"/>
    <property type="project" value="UniProtKB-UniRule"/>
</dbReference>
<keyword evidence="10" id="KW-1185">Reference proteome</keyword>
<evidence type="ECO:0000256" key="6">
    <source>
        <dbReference type="ARBA" id="ARBA00023315"/>
    </source>
</evidence>
<evidence type="ECO:0000256" key="3">
    <source>
        <dbReference type="ARBA" id="ARBA00022679"/>
    </source>
</evidence>
<comment type="subunit">
    <text evidence="7">Homotrimer.</text>
</comment>
<dbReference type="InterPro" id="IPR020573">
    <property type="entry name" value="UDP_GlcNAc_AcTrfase_non-rep"/>
</dbReference>
<dbReference type="KEGG" id="mcg:GL4_2099"/>
<organism evidence="9 10">
    <name type="scientific">Methyloceanibacter caenitepidi</name>
    <dbReference type="NCBI Taxonomy" id="1384459"/>
    <lineage>
        <taxon>Bacteria</taxon>
        <taxon>Pseudomonadati</taxon>
        <taxon>Pseudomonadota</taxon>
        <taxon>Alphaproteobacteria</taxon>
        <taxon>Hyphomicrobiales</taxon>
        <taxon>Hyphomicrobiaceae</taxon>
        <taxon>Methyloceanibacter</taxon>
    </lineage>
</organism>
<dbReference type="NCBIfam" id="NF002060">
    <property type="entry name" value="PRK00892.1"/>
    <property type="match status" value="1"/>
</dbReference>
<protein>
    <recommendedName>
        <fullName evidence="7">UDP-3-O-acylglucosamine N-acyltransferase</fullName>
        <ecNumber evidence="7">2.3.1.191</ecNumber>
    </recommendedName>
</protein>
<dbReference type="AlphaFoldDB" id="A0A0A8K4R3"/>
<dbReference type="PANTHER" id="PTHR43378">
    <property type="entry name" value="UDP-3-O-ACYLGLUCOSAMINE N-ACYLTRANSFERASE"/>
    <property type="match status" value="1"/>
</dbReference>
<evidence type="ECO:0000256" key="4">
    <source>
        <dbReference type="ARBA" id="ARBA00022737"/>
    </source>
</evidence>
<evidence type="ECO:0000256" key="5">
    <source>
        <dbReference type="ARBA" id="ARBA00023098"/>
    </source>
</evidence>
<dbReference type="HOGENOM" id="CLU_049865_0_2_5"/>
<dbReference type="SUPFAM" id="SSF51161">
    <property type="entry name" value="Trimeric LpxA-like enzymes"/>
    <property type="match status" value="1"/>
</dbReference>
<comment type="similarity">
    <text evidence="7">Belongs to the transferase hexapeptide repeat family. LpxD subfamily.</text>
</comment>
<dbReference type="PROSITE" id="PS00101">
    <property type="entry name" value="HEXAPEP_TRANSFERASES"/>
    <property type="match status" value="2"/>
</dbReference>
<dbReference type="Gene3D" id="2.160.10.10">
    <property type="entry name" value="Hexapeptide repeat proteins"/>
    <property type="match status" value="1"/>
</dbReference>
<dbReference type="UniPathway" id="UPA00973"/>
<dbReference type="Proteomes" id="UP000031643">
    <property type="component" value="Chromosome"/>
</dbReference>
<dbReference type="HAMAP" id="MF_00523">
    <property type="entry name" value="LpxD"/>
    <property type="match status" value="1"/>
</dbReference>
<keyword evidence="3 7" id="KW-0808">Transferase</keyword>
<comment type="catalytic activity">
    <reaction evidence="7">
        <text>a UDP-3-O-[(3R)-3-hydroxyacyl]-alpha-D-glucosamine + a (3R)-hydroxyacyl-[ACP] = a UDP-2-N,3-O-bis[(3R)-3-hydroxyacyl]-alpha-D-glucosamine + holo-[ACP] + H(+)</text>
        <dbReference type="Rhea" id="RHEA:53836"/>
        <dbReference type="Rhea" id="RHEA-COMP:9685"/>
        <dbReference type="Rhea" id="RHEA-COMP:9945"/>
        <dbReference type="ChEBI" id="CHEBI:15378"/>
        <dbReference type="ChEBI" id="CHEBI:64479"/>
        <dbReference type="ChEBI" id="CHEBI:78827"/>
        <dbReference type="ChEBI" id="CHEBI:137740"/>
        <dbReference type="ChEBI" id="CHEBI:137748"/>
        <dbReference type="EC" id="2.3.1.191"/>
    </reaction>
</comment>
<dbReference type="EC" id="2.3.1.191" evidence="7"/>
<dbReference type="GO" id="GO:0103118">
    <property type="term" value="F:UDP-3-O-[(3R)-3-hydroxyacyl]-glucosamine N-acyltransferase activity"/>
    <property type="evidence" value="ECO:0007669"/>
    <property type="project" value="UniProtKB-EC"/>
</dbReference>
<evidence type="ECO:0000313" key="9">
    <source>
        <dbReference type="EMBL" id="BAQ17542.1"/>
    </source>
</evidence>
<keyword evidence="5 7" id="KW-0443">Lipid metabolism</keyword>
<accession>A0A0A8K4R3</accession>
<comment type="pathway">
    <text evidence="7">Bacterial outer membrane biogenesis; LPS lipid A biosynthesis.</text>
</comment>
<dbReference type="Gene3D" id="3.40.1390.10">
    <property type="entry name" value="MurE/MurF, N-terminal domain"/>
    <property type="match status" value="1"/>
</dbReference>
<dbReference type="EMBL" id="AP014648">
    <property type="protein sequence ID" value="BAQ17542.1"/>
    <property type="molecule type" value="Genomic_DNA"/>
</dbReference>
<evidence type="ECO:0000259" key="8">
    <source>
        <dbReference type="Pfam" id="PF04613"/>
    </source>
</evidence>
<evidence type="ECO:0000256" key="1">
    <source>
        <dbReference type="ARBA" id="ARBA00022516"/>
    </source>
</evidence>
<name>A0A0A8K4R3_9HYPH</name>
<proteinExistence type="inferred from homology"/>
<dbReference type="Pfam" id="PF00132">
    <property type="entry name" value="Hexapep"/>
    <property type="match status" value="3"/>
</dbReference>
<comment type="function">
    <text evidence="7">Catalyzes the N-acylation of UDP-3-O-acylglucosamine using 3-hydroxyacyl-ACP as the acyl donor. Is involved in the biosynthesis of lipid A, a phosphorylated glycolipid that anchors the lipopolysaccharide to the outer membrane of the cell.</text>
</comment>
<dbReference type="GO" id="GO:0016020">
    <property type="term" value="C:membrane"/>
    <property type="evidence" value="ECO:0007669"/>
    <property type="project" value="GOC"/>
</dbReference>
<keyword evidence="6 7" id="KW-0012">Acyltransferase</keyword>
<feature type="domain" description="UDP-3-O-[3-hydroxymyristoyl] glucosamine N-acyltransferase non-repeat region" evidence="8">
    <location>
        <begin position="33"/>
        <end position="102"/>
    </location>
</feature>
<reference evidence="9 10" key="1">
    <citation type="submission" date="2014-09" db="EMBL/GenBank/DDBJ databases">
        <title>Genome sequencing of Methyloceanibacter caenitepidi Gela4.</title>
        <authorList>
            <person name="Takeuchi M."/>
            <person name="Susumu S."/>
            <person name="Kamagata Y."/>
            <person name="Oshima K."/>
            <person name="Hattori M."/>
            <person name="Iwasaki W."/>
        </authorList>
    </citation>
    <scope>NUCLEOTIDE SEQUENCE [LARGE SCALE GENOMIC DNA]</scope>
    <source>
        <strain evidence="9 10">Gela4</strain>
    </source>
</reference>
<evidence type="ECO:0000256" key="2">
    <source>
        <dbReference type="ARBA" id="ARBA00022556"/>
    </source>
</evidence>